<dbReference type="EMBL" id="LCKS01000011">
    <property type="protein sequence ID" value="KKU02548.1"/>
    <property type="molecule type" value="Genomic_DNA"/>
</dbReference>
<sequence>MGLSFFRDKMGQIGRVVKKSNTTVRKTVIRGCDSRLGLNG</sequence>
<dbReference type="AlphaFoldDB" id="A0A0G1PAY8"/>
<gene>
    <name evidence="1" type="ORF">UX05_C0011G0014</name>
</gene>
<organism evidence="1 2">
    <name type="scientific">Candidatus Amesbacteria bacterium GW2011_GWC2_45_19</name>
    <dbReference type="NCBI Taxonomy" id="1618366"/>
    <lineage>
        <taxon>Bacteria</taxon>
        <taxon>Candidatus Amesiibacteriota</taxon>
    </lineage>
</organism>
<comment type="caution">
    <text evidence="1">The sequence shown here is derived from an EMBL/GenBank/DDBJ whole genome shotgun (WGS) entry which is preliminary data.</text>
</comment>
<reference evidence="1 2" key="1">
    <citation type="journal article" date="2015" name="Nature">
        <title>rRNA introns, odd ribosomes, and small enigmatic genomes across a large radiation of phyla.</title>
        <authorList>
            <person name="Brown C.T."/>
            <person name="Hug L.A."/>
            <person name="Thomas B.C."/>
            <person name="Sharon I."/>
            <person name="Castelle C.J."/>
            <person name="Singh A."/>
            <person name="Wilkins M.J."/>
            <person name="Williams K.H."/>
            <person name="Banfield J.F."/>
        </authorList>
    </citation>
    <scope>NUCLEOTIDE SEQUENCE [LARGE SCALE GENOMIC DNA]</scope>
</reference>
<evidence type="ECO:0000313" key="1">
    <source>
        <dbReference type="EMBL" id="KKU02548.1"/>
    </source>
</evidence>
<name>A0A0G1PAY8_9BACT</name>
<dbReference type="Proteomes" id="UP000034264">
    <property type="component" value="Unassembled WGS sequence"/>
</dbReference>
<evidence type="ECO:0000313" key="2">
    <source>
        <dbReference type="Proteomes" id="UP000034264"/>
    </source>
</evidence>
<accession>A0A0G1PAY8</accession>
<protein>
    <submittedName>
        <fullName evidence="1">Uncharacterized protein</fullName>
    </submittedName>
</protein>
<proteinExistence type="predicted"/>